<keyword evidence="2" id="KW-0378">Hydrolase</keyword>
<dbReference type="PANTHER" id="PTHR47751:SF1">
    <property type="entry name" value="SUPERFAMILY HYDROLASE, PUTATIVE (AFU_ORTHOLOGUE AFUA_2G16580)-RELATED"/>
    <property type="match status" value="1"/>
</dbReference>
<comment type="caution">
    <text evidence="2">The sequence shown here is derived from an EMBL/GenBank/DDBJ whole genome shotgun (WGS) entry which is preliminary data.</text>
</comment>
<protein>
    <submittedName>
        <fullName evidence="2">Alpha/beta hydrolase</fullName>
    </submittedName>
</protein>
<name>A0ABW4XD46_9ACTN</name>
<organism evidence="2 3">
    <name type="scientific">Blastococcus deserti</name>
    <dbReference type="NCBI Taxonomy" id="2259033"/>
    <lineage>
        <taxon>Bacteria</taxon>
        <taxon>Bacillati</taxon>
        <taxon>Actinomycetota</taxon>
        <taxon>Actinomycetes</taxon>
        <taxon>Geodermatophilales</taxon>
        <taxon>Geodermatophilaceae</taxon>
        <taxon>Blastococcus</taxon>
    </lineage>
</organism>
<dbReference type="SUPFAM" id="SSF53474">
    <property type="entry name" value="alpha/beta-Hydrolases"/>
    <property type="match status" value="1"/>
</dbReference>
<proteinExistence type="predicted"/>
<dbReference type="InterPro" id="IPR022742">
    <property type="entry name" value="Hydrolase_4"/>
</dbReference>
<dbReference type="InterPro" id="IPR051411">
    <property type="entry name" value="Polyketide_trans_af380"/>
</dbReference>
<keyword evidence="3" id="KW-1185">Reference proteome</keyword>
<dbReference type="Gene3D" id="3.40.50.1820">
    <property type="entry name" value="alpha/beta hydrolase"/>
    <property type="match status" value="1"/>
</dbReference>
<sequence>MVIERVPFEADGLTLVGELHRPDGDPHGTLPGIVLTGPFTGVKEQVVGTYARRLAEAGFAALAFDHRGFGESAGRRQHEDAAGKLSDLRAAVRLLAAHPAVDAARLGLLGICLGGGYAVRAAAFDPRVQAVAGVAGAYNSPAAFAAGMGADAYRKALAGFLEADPDARMAAVSPDGPAAMGGREPWEYYGTERSASPHWVNEVTVASLYELMTLDTLSAADLLARTPLLVVHGTRDDYCSPAGAQAVFDRATGPKALEWIETTNHIELYDSPPHLDAALARLVPFFERELAPASALAS</sequence>
<evidence type="ECO:0000313" key="2">
    <source>
        <dbReference type="EMBL" id="MFD2092684.1"/>
    </source>
</evidence>
<dbReference type="Pfam" id="PF12146">
    <property type="entry name" value="Hydrolase_4"/>
    <property type="match status" value="1"/>
</dbReference>
<dbReference type="Proteomes" id="UP001597402">
    <property type="component" value="Unassembled WGS sequence"/>
</dbReference>
<reference evidence="3" key="1">
    <citation type="journal article" date="2019" name="Int. J. Syst. Evol. Microbiol.">
        <title>The Global Catalogue of Microorganisms (GCM) 10K type strain sequencing project: providing services to taxonomists for standard genome sequencing and annotation.</title>
        <authorList>
            <consortium name="The Broad Institute Genomics Platform"/>
            <consortium name="The Broad Institute Genome Sequencing Center for Infectious Disease"/>
            <person name="Wu L."/>
            <person name="Ma J."/>
        </authorList>
    </citation>
    <scope>NUCLEOTIDE SEQUENCE [LARGE SCALE GENOMIC DNA]</scope>
    <source>
        <strain evidence="3">JCM 3338</strain>
    </source>
</reference>
<dbReference type="PANTHER" id="PTHR47751">
    <property type="entry name" value="SUPERFAMILY HYDROLASE, PUTATIVE (AFU_ORTHOLOGUE AFUA_2G16580)-RELATED"/>
    <property type="match status" value="1"/>
</dbReference>
<dbReference type="RefSeq" id="WP_376877065.1">
    <property type="nucleotide sequence ID" value="NZ_JBHUHP010000014.1"/>
</dbReference>
<dbReference type="EMBL" id="JBHUHP010000014">
    <property type="protein sequence ID" value="MFD2092684.1"/>
    <property type="molecule type" value="Genomic_DNA"/>
</dbReference>
<gene>
    <name evidence="2" type="ORF">ACFSHS_14000</name>
</gene>
<feature type="domain" description="Serine aminopeptidase S33" evidence="1">
    <location>
        <begin position="49"/>
        <end position="266"/>
    </location>
</feature>
<dbReference type="Gene3D" id="1.10.10.800">
    <property type="match status" value="1"/>
</dbReference>
<evidence type="ECO:0000313" key="3">
    <source>
        <dbReference type="Proteomes" id="UP001597402"/>
    </source>
</evidence>
<dbReference type="GO" id="GO:0016787">
    <property type="term" value="F:hydrolase activity"/>
    <property type="evidence" value="ECO:0007669"/>
    <property type="project" value="UniProtKB-KW"/>
</dbReference>
<dbReference type="InterPro" id="IPR029058">
    <property type="entry name" value="AB_hydrolase_fold"/>
</dbReference>
<accession>A0ABW4XD46</accession>
<evidence type="ECO:0000259" key="1">
    <source>
        <dbReference type="Pfam" id="PF12146"/>
    </source>
</evidence>